<accession>A0A1G1T838</accession>
<dbReference type="AlphaFoldDB" id="A0A1G1T838"/>
<reference evidence="2 3" key="1">
    <citation type="submission" date="2016-08" db="EMBL/GenBank/DDBJ databases">
        <title>Hymenobacter coccineus sp. nov., Hymenobacter lapidarius sp. nov. and Hymenobacter glacialis sp. nov., isolated from Antarctic soil.</title>
        <authorList>
            <person name="Sedlacek I."/>
            <person name="Kralova S."/>
            <person name="Kyrova K."/>
            <person name="Maslanova I."/>
            <person name="Stankova E."/>
            <person name="Vrbovska V."/>
            <person name="Nemec M."/>
            <person name="Bartak M."/>
            <person name="Svec P."/>
            <person name="Busse H.-J."/>
            <person name="Pantucek R."/>
        </authorList>
    </citation>
    <scope>NUCLEOTIDE SEQUENCE [LARGE SCALE GENOMIC DNA]</scope>
    <source>
        <strain evidence="2 3">CCM 8643</strain>
    </source>
</reference>
<dbReference type="EMBL" id="MDZB01000093">
    <property type="protein sequence ID" value="OGX87026.1"/>
    <property type="molecule type" value="Genomic_DNA"/>
</dbReference>
<comment type="caution">
    <text evidence="2">The sequence shown here is derived from an EMBL/GenBank/DDBJ whole genome shotgun (WGS) entry which is preliminary data.</text>
</comment>
<protein>
    <submittedName>
        <fullName evidence="2">Uncharacterized protein</fullName>
    </submittedName>
</protein>
<gene>
    <name evidence="2" type="ORF">BEN47_11955</name>
</gene>
<evidence type="ECO:0000313" key="3">
    <source>
        <dbReference type="Proteomes" id="UP000176294"/>
    </source>
</evidence>
<evidence type="ECO:0000256" key="1">
    <source>
        <dbReference type="SAM" id="MobiDB-lite"/>
    </source>
</evidence>
<organism evidence="2 3">
    <name type="scientific">Hymenobacter lapidarius</name>
    <dbReference type="NCBI Taxonomy" id="1908237"/>
    <lineage>
        <taxon>Bacteria</taxon>
        <taxon>Pseudomonadati</taxon>
        <taxon>Bacteroidota</taxon>
        <taxon>Cytophagia</taxon>
        <taxon>Cytophagales</taxon>
        <taxon>Hymenobacteraceae</taxon>
        <taxon>Hymenobacter</taxon>
    </lineage>
</organism>
<feature type="region of interest" description="Disordered" evidence="1">
    <location>
        <begin position="44"/>
        <end position="89"/>
    </location>
</feature>
<dbReference type="Proteomes" id="UP000176294">
    <property type="component" value="Unassembled WGS sequence"/>
</dbReference>
<sequence length="89" mass="9232">MHFQLFTEGAGFAHEHTAALAQGTAQGFDDARAAVTLRAAAVPPKRQHANVSRKQVGKVAALAPGQRQPQAPGRGRVAPAQYLGPQPAG</sequence>
<name>A0A1G1T838_9BACT</name>
<proteinExistence type="predicted"/>
<keyword evidence="3" id="KW-1185">Reference proteome</keyword>
<evidence type="ECO:0000313" key="2">
    <source>
        <dbReference type="EMBL" id="OGX87026.1"/>
    </source>
</evidence>